<reference evidence="2" key="1">
    <citation type="journal article" date="2019" name="Int. J. Syst. Evol. Microbiol.">
        <title>The Global Catalogue of Microorganisms (GCM) 10K type strain sequencing project: providing services to taxonomists for standard genome sequencing and annotation.</title>
        <authorList>
            <consortium name="The Broad Institute Genomics Platform"/>
            <consortium name="The Broad Institute Genome Sequencing Center for Infectious Disease"/>
            <person name="Wu L."/>
            <person name="Ma J."/>
        </authorList>
    </citation>
    <scope>NUCLEOTIDE SEQUENCE [LARGE SCALE GENOMIC DNA]</scope>
    <source>
        <strain evidence="2">JCM 17543</strain>
    </source>
</reference>
<comment type="caution">
    <text evidence="1">The sequence shown here is derived from an EMBL/GenBank/DDBJ whole genome shotgun (WGS) entry which is preliminary data.</text>
</comment>
<gene>
    <name evidence="1" type="ORF">GCM10022276_19900</name>
</gene>
<dbReference type="Proteomes" id="UP001500827">
    <property type="component" value="Unassembled WGS sequence"/>
</dbReference>
<evidence type="ECO:0000313" key="2">
    <source>
        <dbReference type="Proteomes" id="UP001500827"/>
    </source>
</evidence>
<protein>
    <submittedName>
        <fullName evidence="1">Uncharacterized protein</fullName>
    </submittedName>
</protein>
<evidence type="ECO:0000313" key="1">
    <source>
        <dbReference type="EMBL" id="GAA3901127.1"/>
    </source>
</evidence>
<accession>A0ABP7LHM8</accession>
<name>A0ABP7LHM8_9SPHN</name>
<sequence>MAGSALSAWDTNRLSGALRDELTIRGGCRLAEIALTGQIAIRFVDRLQQLREAWCFFVWPDATERRAQQLNVVLRQEANRNDTLGDHESSKWDAAPRCRWAARREQARAGGKKLAR</sequence>
<organism evidence="1 2">
    <name type="scientific">Sphingomonas limnosediminicola</name>
    <dbReference type="NCBI Taxonomy" id="940133"/>
    <lineage>
        <taxon>Bacteria</taxon>
        <taxon>Pseudomonadati</taxon>
        <taxon>Pseudomonadota</taxon>
        <taxon>Alphaproteobacteria</taxon>
        <taxon>Sphingomonadales</taxon>
        <taxon>Sphingomonadaceae</taxon>
        <taxon>Sphingomonas</taxon>
    </lineage>
</organism>
<proteinExistence type="predicted"/>
<keyword evidence="2" id="KW-1185">Reference proteome</keyword>
<dbReference type="EMBL" id="BAABBM010000001">
    <property type="protein sequence ID" value="GAA3901127.1"/>
    <property type="molecule type" value="Genomic_DNA"/>
</dbReference>